<evidence type="ECO:0008006" key="3">
    <source>
        <dbReference type="Google" id="ProtNLM"/>
    </source>
</evidence>
<organism evidence="1 2">
    <name type="scientific">Schaalia georgiae F0490</name>
    <dbReference type="NCBI Taxonomy" id="1125717"/>
    <lineage>
        <taxon>Bacteria</taxon>
        <taxon>Bacillati</taxon>
        <taxon>Actinomycetota</taxon>
        <taxon>Actinomycetes</taxon>
        <taxon>Actinomycetales</taxon>
        <taxon>Actinomycetaceae</taxon>
        <taxon>Schaalia</taxon>
    </lineage>
</organism>
<name>J1HJ37_9ACTO</name>
<dbReference type="PATRIC" id="fig|1125717.3.peg.1085"/>
<proteinExistence type="predicted"/>
<dbReference type="Proteomes" id="UP000004578">
    <property type="component" value="Unassembled WGS sequence"/>
</dbReference>
<gene>
    <name evidence="1" type="ORF">HMPREF1317_0615</name>
</gene>
<comment type="caution">
    <text evidence="1">The sequence shown here is derived from an EMBL/GenBank/DDBJ whole genome shotgun (WGS) entry which is preliminary data.</text>
</comment>
<dbReference type="EMBL" id="AKFS01000161">
    <property type="protein sequence ID" value="EJF45895.1"/>
    <property type="molecule type" value="Genomic_DNA"/>
</dbReference>
<protein>
    <recommendedName>
        <fullName evidence="3">HTH HARE-type domain-containing protein</fullName>
    </recommendedName>
</protein>
<dbReference type="OrthoDB" id="4774741at2"/>
<dbReference type="AlphaFoldDB" id="J1HJ37"/>
<accession>J1HJ37</accession>
<evidence type="ECO:0000313" key="1">
    <source>
        <dbReference type="EMBL" id="EJF45895.1"/>
    </source>
</evidence>
<evidence type="ECO:0000313" key="2">
    <source>
        <dbReference type="Proteomes" id="UP000004578"/>
    </source>
</evidence>
<dbReference type="RefSeq" id="WP_005870008.1">
    <property type="nucleotide sequence ID" value="NZ_AKFS01000161.1"/>
</dbReference>
<reference evidence="1 2" key="1">
    <citation type="submission" date="2012-05" db="EMBL/GenBank/DDBJ databases">
        <authorList>
            <person name="Harkins D.M."/>
            <person name="Madupu R."/>
            <person name="Durkin A.S."/>
            <person name="Torralba M."/>
            <person name="Methe B."/>
            <person name="Sutton G.G."/>
            <person name="Nelson K.E."/>
        </authorList>
    </citation>
    <scope>NUCLEOTIDE SEQUENCE [LARGE SCALE GENOMIC DNA]</scope>
    <source>
        <strain evidence="1 2">F0490</strain>
    </source>
</reference>
<sequence length="80" mass="8821">MGGKRRPHNELKTAMRAFLATLDGDSATISQIRDGVRPQVGEAPASSYRSALQDERYFVRVSRGVFRLRRQGEDADAGAV</sequence>
<keyword evidence="2" id="KW-1185">Reference proteome</keyword>